<evidence type="ECO:0000313" key="5">
    <source>
        <dbReference type="Proteomes" id="UP000194903"/>
    </source>
</evidence>
<reference evidence="4 5" key="1">
    <citation type="submission" date="2017-05" db="EMBL/GenBank/DDBJ databases">
        <title>Butyricicoccus porcorum sp. nov. a butyrate-producing bacterium from the swine intestinal tract.</title>
        <authorList>
            <person name="Trachsel J."/>
            <person name="Humphrey S."/>
            <person name="Allen H.K."/>
        </authorList>
    </citation>
    <scope>NUCLEOTIDE SEQUENCE [LARGE SCALE GENOMIC DNA]</scope>
    <source>
        <strain evidence="4">BB10</strain>
    </source>
</reference>
<feature type="domain" description="SLH" evidence="3">
    <location>
        <begin position="317"/>
        <end position="376"/>
    </location>
</feature>
<dbReference type="EMBL" id="NHOC01000005">
    <property type="protein sequence ID" value="OUM20716.1"/>
    <property type="molecule type" value="Genomic_DNA"/>
</dbReference>
<feature type="domain" description="SLH" evidence="3">
    <location>
        <begin position="251"/>
        <end position="314"/>
    </location>
</feature>
<dbReference type="Pfam" id="PF00395">
    <property type="entry name" value="SLH"/>
    <property type="match status" value="3"/>
</dbReference>
<dbReference type="InterPro" id="IPR001119">
    <property type="entry name" value="SLH_dom"/>
</dbReference>
<dbReference type="Gene3D" id="3.80.10.10">
    <property type="entry name" value="Ribonuclease Inhibitor"/>
    <property type="match status" value="1"/>
</dbReference>
<dbReference type="Proteomes" id="UP000194903">
    <property type="component" value="Unassembled WGS sequence"/>
</dbReference>
<dbReference type="PROSITE" id="PS51272">
    <property type="entry name" value="SLH"/>
    <property type="match status" value="3"/>
</dbReference>
<keyword evidence="2" id="KW-0732">Signal</keyword>
<sequence>MKQRILSVLLAFTLLIGIVPFVQTDAHAVYGQCGPNITWGITSDGALQLTGTGEMYEYGFTEVPWYYQGGNSVGKIIISEGITGISNYAFMGCAKATSVSIPSTLVSVGSNAFDGCIKLKSLSFPQDLYKLGNYTFNGCSSLTSIQFGGDVTNYGSNIFQGCPSSLTITRPFCAKGFDQAPWTSVKQKTYNPAPFSDVSSKAWYYNPVSRACMKGFFSGTSRTTFSPNIALSRAMIVQVLYSMEGKPACTAENPFTDVPENKWYHDAIVWASSQHIVSGTGENTFSPERNLTREQAAVILTAFANRYHDLSMMAADLSRFSDAGDISPWAVQAMRQAVGAGLISGTPDGKLNPKKAITRAEAAQIIVTYDNNSSPF</sequence>
<comment type="caution">
    <text evidence="4">The sequence shown here is derived from an EMBL/GenBank/DDBJ whole genome shotgun (WGS) entry which is preliminary data.</text>
</comment>
<feature type="chain" id="PRO_5039452464" description="SLH domain-containing protein" evidence="2">
    <location>
        <begin position="25"/>
        <end position="376"/>
    </location>
</feature>
<evidence type="ECO:0000256" key="1">
    <source>
        <dbReference type="ARBA" id="ARBA00022737"/>
    </source>
</evidence>
<evidence type="ECO:0000259" key="3">
    <source>
        <dbReference type="PROSITE" id="PS51272"/>
    </source>
</evidence>
<organism evidence="4 5">
    <name type="scientific">Butyricicoccus porcorum</name>
    <dbReference type="NCBI Taxonomy" id="1945634"/>
    <lineage>
        <taxon>Bacteria</taxon>
        <taxon>Bacillati</taxon>
        <taxon>Bacillota</taxon>
        <taxon>Clostridia</taxon>
        <taxon>Eubacteriales</taxon>
        <taxon>Butyricicoccaceae</taxon>
        <taxon>Butyricicoccus</taxon>
    </lineage>
</organism>
<proteinExistence type="predicted"/>
<keyword evidence="1" id="KW-0677">Repeat</keyword>
<dbReference type="OrthoDB" id="1953162at2"/>
<dbReference type="AlphaFoldDB" id="A0A252F4M0"/>
<name>A0A252F4M0_9FIRM</name>
<dbReference type="SUPFAM" id="SSF52058">
    <property type="entry name" value="L domain-like"/>
    <property type="match status" value="1"/>
</dbReference>
<dbReference type="InterPro" id="IPR026906">
    <property type="entry name" value="LRR_5"/>
</dbReference>
<accession>A0A252F4M0</accession>
<evidence type="ECO:0000256" key="2">
    <source>
        <dbReference type="SAM" id="SignalP"/>
    </source>
</evidence>
<gene>
    <name evidence="4" type="ORF">CBW42_07785</name>
</gene>
<protein>
    <recommendedName>
        <fullName evidence="3">SLH domain-containing protein</fullName>
    </recommendedName>
</protein>
<dbReference type="Pfam" id="PF13306">
    <property type="entry name" value="LRR_5"/>
    <property type="match status" value="1"/>
</dbReference>
<dbReference type="InterPro" id="IPR051465">
    <property type="entry name" value="Cell_Envelope_Struct_Comp"/>
</dbReference>
<evidence type="ECO:0000313" key="4">
    <source>
        <dbReference type="EMBL" id="OUM20716.1"/>
    </source>
</evidence>
<dbReference type="PANTHER" id="PTHR43308">
    <property type="entry name" value="OUTER MEMBRANE PROTEIN ALPHA-RELATED"/>
    <property type="match status" value="1"/>
</dbReference>
<dbReference type="InterPro" id="IPR032675">
    <property type="entry name" value="LRR_dom_sf"/>
</dbReference>
<feature type="domain" description="SLH" evidence="3">
    <location>
        <begin position="191"/>
        <end position="250"/>
    </location>
</feature>
<feature type="signal peptide" evidence="2">
    <location>
        <begin position="1"/>
        <end position="24"/>
    </location>
</feature>
<keyword evidence="5" id="KW-1185">Reference proteome</keyword>
<dbReference type="RefSeq" id="WP_087019516.1">
    <property type="nucleotide sequence ID" value="NZ_NHOC01000005.1"/>
</dbReference>